<proteinExistence type="predicted"/>
<evidence type="ECO:0000313" key="2">
    <source>
        <dbReference type="Proteomes" id="UP001597112"/>
    </source>
</evidence>
<gene>
    <name evidence="1" type="ORF">ACFQ21_02715</name>
</gene>
<name>A0ABW3JWW1_9BACT</name>
<dbReference type="RefSeq" id="WP_377574482.1">
    <property type="nucleotide sequence ID" value="NZ_JBHTKA010000001.1"/>
</dbReference>
<protein>
    <submittedName>
        <fullName evidence="1">2'-5' RNA ligase family protein</fullName>
    </submittedName>
</protein>
<accession>A0ABW3JWW1</accession>
<dbReference type="Pfam" id="PF13563">
    <property type="entry name" value="2_5_RNA_ligase2"/>
    <property type="match status" value="1"/>
</dbReference>
<dbReference type="PANTHER" id="PTHR40037:SF1">
    <property type="entry name" value="PHOSPHOESTERASE SAOUHSC_00951-RELATED"/>
    <property type="match status" value="1"/>
</dbReference>
<keyword evidence="2" id="KW-1185">Reference proteome</keyword>
<sequence>MRRTSALKISSPVKELFFIIAPPRHIMSDVSVLKDDVHYLIGHEFGDRYSKAHISLFKYSDTHVDDIVRHVEAKAAQFKPFNVFIKNLNVFYNGSNRTIYMDIVNKYPVRDIFEKLIKEESGYTPHITIAKKLTPEDFLKAWPYLKDFSYSQHFLCDRITVLARAENRWVHYKDIMFGEY</sequence>
<dbReference type="InterPro" id="IPR050580">
    <property type="entry name" value="2H_phosphoesterase_YjcG-like"/>
</dbReference>
<dbReference type="EMBL" id="JBHTKA010000001">
    <property type="protein sequence ID" value="MFD0998195.1"/>
    <property type="molecule type" value="Genomic_DNA"/>
</dbReference>
<dbReference type="SUPFAM" id="SSF55144">
    <property type="entry name" value="LigT-like"/>
    <property type="match status" value="1"/>
</dbReference>
<comment type="caution">
    <text evidence="1">The sequence shown here is derived from an EMBL/GenBank/DDBJ whole genome shotgun (WGS) entry which is preliminary data.</text>
</comment>
<dbReference type="GO" id="GO:0016874">
    <property type="term" value="F:ligase activity"/>
    <property type="evidence" value="ECO:0007669"/>
    <property type="project" value="UniProtKB-KW"/>
</dbReference>
<keyword evidence="1" id="KW-0436">Ligase</keyword>
<dbReference type="PANTHER" id="PTHR40037">
    <property type="entry name" value="PHOSPHOESTERASE YJCG-RELATED"/>
    <property type="match status" value="1"/>
</dbReference>
<dbReference type="Gene3D" id="3.90.1140.10">
    <property type="entry name" value="Cyclic phosphodiesterase"/>
    <property type="match status" value="1"/>
</dbReference>
<dbReference type="Proteomes" id="UP001597112">
    <property type="component" value="Unassembled WGS sequence"/>
</dbReference>
<reference evidence="2" key="1">
    <citation type="journal article" date="2019" name="Int. J. Syst. Evol. Microbiol.">
        <title>The Global Catalogue of Microorganisms (GCM) 10K type strain sequencing project: providing services to taxonomists for standard genome sequencing and annotation.</title>
        <authorList>
            <consortium name="The Broad Institute Genomics Platform"/>
            <consortium name="The Broad Institute Genome Sequencing Center for Infectious Disease"/>
            <person name="Wu L."/>
            <person name="Ma J."/>
        </authorList>
    </citation>
    <scope>NUCLEOTIDE SEQUENCE [LARGE SCALE GENOMIC DNA]</scope>
    <source>
        <strain evidence="2">CCUG 58938</strain>
    </source>
</reference>
<evidence type="ECO:0000313" key="1">
    <source>
        <dbReference type="EMBL" id="MFD0998195.1"/>
    </source>
</evidence>
<dbReference type="InterPro" id="IPR009097">
    <property type="entry name" value="Cyclic_Pdiesterase"/>
</dbReference>
<organism evidence="1 2">
    <name type="scientific">Ohtaekwangia kribbensis</name>
    <dbReference type="NCBI Taxonomy" id="688913"/>
    <lineage>
        <taxon>Bacteria</taxon>
        <taxon>Pseudomonadati</taxon>
        <taxon>Bacteroidota</taxon>
        <taxon>Cytophagia</taxon>
        <taxon>Cytophagales</taxon>
        <taxon>Fulvivirgaceae</taxon>
        <taxon>Ohtaekwangia</taxon>
    </lineage>
</organism>